<keyword evidence="1" id="KW-0472">Membrane</keyword>
<dbReference type="EMBL" id="GGEC01088794">
    <property type="protein sequence ID" value="MBX69278.1"/>
    <property type="molecule type" value="Transcribed_RNA"/>
</dbReference>
<keyword evidence="1" id="KW-0812">Transmembrane</keyword>
<organism evidence="2">
    <name type="scientific">Rhizophora mucronata</name>
    <name type="common">Asiatic mangrove</name>
    <dbReference type="NCBI Taxonomy" id="61149"/>
    <lineage>
        <taxon>Eukaryota</taxon>
        <taxon>Viridiplantae</taxon>
        <taxon>Streptophyta</taxon>
        <taxon>Embryophyta</taxon>
        <taxon>Tracheophyta</taxon>
        <taxon>Spermatophyta</taxon>
        <taxon>Magnoliopsida</taxon>
        <taxon>eudicotyledons</taxon>
        <taxon>Gunneridae</taxon>
        <taxon>Pentapetalae</taxon>
        <taxon>rosids</taxon>
        <taxon>fabids</taxon>
        <taxon>Malpighiales</taxon>
        <taxon>Rhizophoraceae</taxon>
        <taxon>Rhizophora</taxon>
    </lineage>
</organism>
<feature type="transmembrane region" description="Helical" evidence="1">
    <location>
        <begin position="51"/>
        <end position="67"/>
    </location>
</feature>
<accession>A0A2P2QQP7</accession>
<proteinExistence type="predicted"/>
<name>A0A2P2QQP7_RHIMU</name>
<reference evidence="2" key="1">
    <citation type="submission" date="2018-02" db="EMBL/GenBank/DDBJ databases">
        <title>Rhizophora mucronata_Transcriptome.</title>
        <authorList>
            <person name="Meera S.P."/>
            <person name="Sreeshan A."/>
            <person name="Augustine A."/>
        </authorList>
    </citation>
    <scope>NUCLEOTIDE SEQUENCE</scope>
    <source>
        <tissue evidence="2">Leaf</tissue>
    </source>
</reference>
<keyword evidence="1" id="KW-1133">Transmembrane helix</keyword>
<dbReference type="AlphaFoldDB" id="A0A2P2QQP7"/>
<protein>
    <submittedName>
        <fullName evidence="2">Uncharacterized protein</fullName>
    </submittedName>
</protein>
<evidence type="ECO:0000256" key="1">
    <source>
        <dbReference type="SAM" id="Phobius"/>
    </source>
</evidence>
<sequence length="91" mass="10620">MKVKFFSDVYTICRLAKCIMVFVWNFLHHGIDFPWFGDHSMVAFLMQKNGMLFVGLVLGNFCISRLVEFRCSDFHQASFGFGTLFIYLLFA</sequence>
<evidence type="ECO:0000313" key="2">
    <source>
        <dbReference type="EMBL" id="MBX69278.1"/>
    </source>
</evidence>
<feature type="transmembrane region" description="Helical" evidence="1">
    <location>
        <begin position="12"/>
        <end position="31"/>
    </location>
</feature>